<sequence>MHGRDRHRWLLISVVNRHLTARTPNPVKLEKLRELVCMALSSKGSADAKGKRMVLRGSIVVILLCLRSWHSRTSVEEGEGLQLGFAVEEGKGLQLGFAER</sequence>
<keyword evidence="2" id="KW-1185">Reference proteome</keyword>
<dbReference type="Proteomes" id="UP000011713">
    <property type="component" value="Unassembled WGS sequence"/>
</dbReference>
<dbReference type="VEuPathDB" id="FungiDB:HpaG802534"/>
<proteinExistence type="predicted"/>
<evidence type="ECO:0000313" key="1">
    <source>
        <dbReference type="EnsemblProtists" id="HpaP802534"/>
    </source>
</evidence>
<reference evidence="1" key="2">
    <citation type="submission" date="2015-06" db="UniProtKB">
        <authorList>
            <consortium name="EnsemblProtists"/>
        </authorList>
    </citation>
    <scope>IDENTIFICATION</scope>
    <source>
        <strain evidence="1">Emoy2</strain>
    </source>
</reference>
<dbReference type="EnsemblProtists" id="HpaT802534">
    <property type="protein sequence ID" value="HpaP802534"/>
    <property type="gene ID" value="HpaG802534"/>
</dbReference>
<name>M4B8C9_HYAAE</name>
<dbReference type="AlphaFoldDB" id="M4B8C9"/>
<organism evidence="1 2">
    <name type="scientific">Hyaloperonospora arabidopsidis (strain Emoy2)</name>
    <name type="common">Downy mildew agent</name>
    <name type="synonym">Peronospora arabidopsidis</name>
    <dbReference type="NCBI Taxonomy" id="559515"/>
    <lineage>
        <taxon>Eukaryota</taxon>
        <taxon>Sar</taxon>
        <taxon>Stramenopiles</taxon>
        <taxon>Oomycota</taxon>
        <taxon>Peronosporomycetes</taxon>
        <taxon>Peronosporales</taxon>
        <taxon>Peronosporaceae</taxon>
        <taxon>Hyaloperonospora</taxon>
    </lineage>
</organism>
<protein>
    <submittedName>
        <fullName evidence="1">Uncharacterized protein</fullName>
    </submittedName>
</protein>
<accession>M4B8C9</accession>
<evidence type="ECO:0000313" key="2">
    <source>
        <dbReference type="Proteomes" id="UP000011713"/>
    </source>
</evidence>
<reference evidence="2" key="1">
    <citation type="journal article" date="2010" name="Science">
        <title>Signatures of adaptation to obligate biotrophy in the Hyaloperonospora arabidopsidis genome.</title>
        <authorList>
            <person name="Baxter L."/>
            <person name="Tripathy S."/>
            <person name="Ishaque N."/>
            <person name="Boot N."/>
            <person name="Cabral A."/>
            <person name="Kemen E."/>
            <person name="Thines M."/>
            <person name="Ah-Fong A."/>
            <person name="Anderson R."/>
            <person name="Badejoko W."/>
            <person name="Bittner-Eddy P."/>
            <person name="Boore J.L."/>
            <person name="Chibucos M.C."/>
            <person name="Coates M."/>
            <person name="Dehal P."/>
            <person name="Delehaunty K."/>
            <person name="Dong S."/>
            <person name="Downton P."/>
            <person name="Dumas B."/>
            <person name="Fabro G."/>
            <person name="Fronick C."/>
            <person name="Fuerstenberg S.I."/>
            <person name="Fulton L."/>
            <person name="Gaulin E."/>
            <person name="Govers F."/>
            <person name="Hughes L."/>
            <person name="Humphray S."/>
            <person name="Jiang R.H."/>
            <person name="Judelson H."/>
            <person name="Kamoun S."/>
            <person name="Kyung K."/>
            <person name="Meijer H."/>
            <person name="Minx P."/>
            <person name="Morris P."/>
            <person name="Nelson J."/>
            <person name="Phuntumart V."/>
            <person name="Qutob D."/>
            <person name="Rehmany A."/>
            <person name="Rougon-Cardoso A."/>
            <person name="Ryden P."/>
            <person name="Torto-Alalibo T."/>
            <person name="Studholme D."/>
            <person name="Wang Y."/>
            <person name="Win J."/>
            <person name="Wood J."/>
            <person name="Clifton S.W."/>
            <person name="Rogers J."/>
            <person name="Van den Ackerveken G."/>
            <person name="Jones J.D."/>
            <person name="McDowell J.M."/>
            <person name="Beynon J."/>
            <person name="Tyler B.M."/>
        </authorList>
    </citation>
    <scope>NUCLEOTIDE SEQUENCE [LARGE SCALE GENOMIC DNA]</scope>
    <source>
        <strain evidence="2">Emoy2</strain>
    </source>
</reference>
<dbReference type="EMBL" id="JH597957">
    <property type="status" value="NOT_ANNOTATED_CDS"/>
    <property type="molecule type" value="Genomic_DNA"/>
</dbReference>
<dbReference type="HOGENOM" id="CLU_2311550_0_0_1"/>
<dbReference type="InParanoid" id="M4B8C9"/>